<evidence type="ECO:0000313" key="1">
    <source>
        <dbReference type="EMBL" id="KAJ4396453.1"/>
    </source>
</evidence>
<sequence>MDLIHCLPRRSFLFRLADNYLQLHQDEALSSHIILRCYRTRCAARPDQQRPTHSSHGRDSNHSYWSLFDWFAASIPAETEWASLRPASPVSSQAYWVSLWLASTIPTDTEWAPIRPSSPISAKA</sequence>
<dbReference type="Proteomes" id="UP001140453">
    <property type="component" value="Unassembled WGS sequence"/>
</dbReference>
<dbReference type="EMBL" id="JAPEVB010000001">
    <property type="protein sequence ID" value="KAJ4396453.1"/>
    <property type="molecule type" value="Genomic_DNA"/>
</dbReference>
<reference evidence="1" key="1">
    <citation type="submission" date="2022-10" db="EMBL/GenBank/DDBJ databases">
        <title>Tapping the CABI collections for fungal endophytes: first genome assemblies for Collariella, Neodidymelliopsis, Ascochyta clinopodiicola, Didymella pomorum, Didymosphaeria variabile, Neocosmospora piperis and Neocucurbitaria cava.</title>
        <authorList>
            <person name="Hill R."/>
        </authorList>
    </citation>
    <scope>NUCLEOTIDE SEQUENCE</scope>
    <source>
        <strain evidence="1">IMI 355082</strain>
    </source>
</reference>
<comment type="caution">
    <text evidence="1">The sequence shown here is derived from an EMBL/GenBank/DDBJ whole genome shotgun (WGS) entry which is preliminary data.</text>
</comment>
<protein>
    <submittedName>
        <fullName evidence="1">Uncharacterized protein</fullName>
    </submittedName>
</protein>
<accession>A0A9W9D0Y1</accession>
<proteinExistence type="predicted"/>
<keyword evidence="2" id="KW-1185">Reference proteome</keyword>
<dbReference type="AlphaFoldDB" id="A0A9W9D0Y1"/>
<organism evidence="1 2">
    <name type="scientific">Gnomoniopsis smithogilvyi</name>
    <dbReference type="NCBI Taxonomy" id="1191159"/>
    <lineage>
        <taxon>Eukaryota</taxon>
        <taxon>Fungi</taxon>
        <taxon>Dikarya</taxon>
        <taxon>Ascomycota</taxon>
        <taxon>Pezizomycotina</taxon>
        <taxon>Sordariomycetes</taxon>
        <taxon>Sordariomycetidae</taxon>
        <taxon>Diaporthales</taxon>
        <taxon>Gnomoniaceae</taxon>
        <taxon>Gnomoniopsis</taxon>
    </lineage>
</organism>
<gene>
    <name evidence="1" type="ORF">N0V93_000672</name>
</gene>
<name>A0A9W9D0Y1_9PEZI</name>
<evidence type="ECO:0000313" key="2">
    <source>
        <dbReference type="Proteomes" id="UP001140453"/>
    </source>
</evidence>